<sequence length="251" mass="28584">MKKFTALCATLIIGASLLDAHDMFLKLRSYIVEPNTNLTIALYNGTFDKSENIITRDRMIDASIVYPNGKRKRIYKNQWRDGWYETLLDLKVEKIGTHLVGVSTKAKIIELSAEDFNLYLAHDKVMDILAERKKNGETDKPARELYSKHIKTLVQVGDKRTGSFNTNLEYPIEIIPSQNPYNLKKGDEMGFQVLRDGKAVANQLVYASYAGFHGHLEDGSHEEAVTTRTDNKGFGKIKLVESGEWYLRLIH</sequence>
<dbReference type="EMBL" id="UINC01104098">
    <property type="protein sequence ID" value="SVC66999.1"/>
    <property type="molecule type" value="Genomic_DNA"/>
</dbReference>
<reference evidence="1" key="1">
    <citation type="submission" date="2018-05" db="EMBL/GenBank/DDBJ databases">
        <authorList>
            <person name="Lanie J.A."/>
            <person name="Ng W.-L."/>
            <person name="Kazmierczak K.M."/>
            <person name="Andrzejewski T.M."/>
            <person name="Davidsen T.M."/>
            <person name="Wayne K.J."/>
            <person name="Tettelin H."/>
            <person name="Glass J.I."/>
            <person name="Rusch D."/>
            <person name="Podicherti R."/>
            <person name="Tsui H.-C.T."/>
            <person name="Winkler M.E."/>
        </authorList>
    </citation>
    <scope>NUCLEOTIDE SEQUENCE</scope>
</reference>
<organism evidence="1">
    <name type="scientific">marine metagenome</name>
    <dbReference type="NCBI Taxonomy" id="408172"/>
    <lineage>
        <taxon>unclassified sequences</taxon>
        <taxon>metagenomes</taxon>
        <taxon>ecological metagenomes</taxon>
    </lineage>
</organism>
<dbReference type="InterPro" id="IPR019613">
    <property type="entry name" value="DUF4198"/>
</dbReference>
<gene>
    <name evidence="1" type="ORF">METZ01_LOCUS319853</name>
</gene>
<dbReference type="AlphaFoldDB" id="A0A382P0R8"/>
<dbReference type="Pfam" id="PF10670">
    <property type="entry name" value="DUF4198"/>
    <property type="match status" value="1"/>
</dbReference>
<name>A0A382P0R8_9ZZZZ</name>
<accession>A0A382P0R8</accession>
<feature type="non-terminal residue" evidence="1">
    <location>
        <position position="251"/>
    </location>
</feature>
<evidence type="ECO:0000313" key="1">
    <source>
        <dbReference type="EMBL" id="SVC66999.1"/>
    </source>
</evidence>
<evidence type="ECO:0008006" key="2">
    <source>
        <dbReference type="Google" id="ProtNLM"/>
    </source>
</evidence>
<protein>
    <recommendedName>
        <fullName evidence="2">DUF4198 domain-containing protein</fullName>
    </recommendedName>
</protein>
<proteinExistence type="predicted"/>